<dbReference type="EMBL" id="OU503056">
    <property type="protein sequence ID" value="CAI9784810.1"/>
    <property type="molecule type" value="Genomic_DNA"/>
</dbReference>
<dbReference type="Gene3D" id="1.10.101.10">
    <property type="entry name" value="PGBD-like superfamily/PGBD"/>
    <property type="match status" value="1"/>
</dbReference>
<dbReference type="Proteomes" id="UP000834106">
    <property type="component" value="Chromosome 21"/>
</dbReference>
<name>A0AAD2EEG8_9LAMI</name>
<keyword evidence="1" id="KW-0732">Signal</keyword>
<evidence type="ECO:0000259" key="2">
    <source>
        <dbReference type="Pfam" id="PF01471"/>
    </source>
</evidence>
<proteinExistence type="predicted"/>
<feature type="signal peptide" evidence="1">
    <location>
        <begin position="1"/>
        <end position="22"/>
    </location>
</feature>
<dbReference type="PANTHER" id="PTHR10201:SF272">
    <property type="entry name" value="METALLOENDOPROTEINASE 5-MMP"/>
    <property type="match status" value="1"/>
</dbReference>
<dbReference type="GO" id="GO:0030574">
    <property type="term" value="P:collagen catabolic process"/>
    <property type="evidence" value="ECO:0007669"/>
    <property type="project" value="TreeGrafter"/>
</dbReference>
<feature type="chain" id="PRO_5042092561" description="Peptidoglycan binding-like domain-containing protein" evidence="1">
    <location>
        <begin position="23"/>
        <end position="154"/>
    </location>
</feature>
<feature type="domain" description="Peptidoglycan binding-like" evidence="2">
    <location>
        <begin position="60"/>
        <end position="116"/>
    </location>
</feature>
<dbReference type="SUPFAM" id="SSF47090">
    <property type="entry name" value="PGBD-like"/>
    <property type="match status" value="1"/>
</dbReference>
<dbReference type="InterPro" id="IPR036366">
    <property type="entry name" value="PGBDSf"/>
</dbReference>
<reference evidence="3" key="1">
    <citation type="submission" date="2023-05" db="EMBL/GenBank/DDBJ databases">
        <authorList>
            <person name="Huff M."/>
        </authorList>
    </citation>
    <scope>NUCLEOTIDE SEQUENCE</scope>
</reference>
<accession>A0AAD2EEG8</accession>
<keyword evidence="4" id="KW-1185">Reference proteome</keyword>
<gene>
    <name evidence="3" type="ORF">FPE_LOCUS32240</name>
</gene>
<dbReference type="InterPro" id="IPR036365">
    <property type="entry name" value="PGBD-like_sf"/>
</dbReference>
<evidence type="ECO:0000313" key="4">
    <source>
        <dbReference type="Proteomes" id="UP000834106"/>
    </source>
</evidence>
<dbReference type="AlphaFoldDB" id="A0AAD2EEG8"/>
<dbReference type="PANTHER" id="PTHR10201">
    <property type="entry name" value="MATRIX METALLOPROTEINASE"/>
    <property type="match status" value="1"/>
</dbReference>
<dbReference type="Pfam" id="PF01471">
    <property type="entry name" value="PG_binding_1"/>
    <property type="match status" value="1"/>
</dbReference>
<evidence type="ECO:0000256" key="1">
    <source>
        <dbReference type="SAM" id="SignalP"/>
    </source>
</evidence>
<dbReference type="InterPro" id="IPR002477">
    <property type="entry name" value="Peptidoglycan-bd-like"/>
</dbReference>
<dbReference type="GO" id="GO:0030198">
    <property type="term" value="P:extracellular matrix organization"/>
    <property type="evidence" value="ECO:0007669"/>
    <property type="project" value="TreeGrafter"/>
</dbReference>
<protein>
    <recommendedName>
        <fullName evidence="2">Peptidoglycan binding-like domain-containing protein</fullName>
    </recommendedName>
</protein>
<organism evidence="3 4">
    <name type="scientific">Fraxinus pennsylvanica</name>
    <dbReference type="NCBI Taxonomy" id="56036"/>
    <lineage>
        <taxon>Eukaryota</taxon>
        <taxon>Viridiplantae</taxon>
        <taxon>Streptophyta</taxon>
        <taxon>Embryophyta</taxon>
        <taxon>Tracheophyta</taxon>
        <taxon>Spermatophyta</taxon>
        <taxon>Magnoliopsida</taxon>
        <taxon>eudicotyledons</taxon>
        <taxon>Gunneridae</taxon>
        <taxon>Pentapetalae</taxon>
        <taxon>asterids</taxon>
        <taxon>lamiids</taxon>
        <taxon>Lamiales</taxon>
        <taxon>Oleaceae</taxon>
        <taxon>Oleeae</taxon>
        <taxon>Fraxinus</taxon>
    </lineage>
</organism>
<evidence type="ECO:0000313" key="3">
    <source>
        <dbReference type="EMBL" id="CAI9784810.1"/>
    </source>
</evidence>
<dbReference type="GO" id="GO:0004222">
    <property type="term" value="F:metalloendopeptidase activity"/>
    <property type="evidence" value="ECO:0007669"/>
    <property type="project" value="TreeGrafter"/>
</dbReference>
<sequence length="154" mass="17569">MKFTLFIPTTFLLLLSISSASAHFSPNITSIPPSLIPNTTIWEAFNKLIGCRNGQNKVDELTKFKKYLQYFGYLNSSYYNYSDDFDEYLESAVKTYQLNFNLNPTGELDEQTLKHMVRPRCGNADVINGTLTMNSGSNLELTCKFYHSYSGGRR</sequence>